<keyword evidence="1" id="KW-0472">Membrane</keyword>
<feature type="transmembrane region" description="Helical" evidence="1">
    <location>
        <begin position="91"/>
        <end position="111"/>
    </location>
</feature>
<dbReference type="Pfam" id="PF20181">
    <property type="entry name" value="DUF6544"/>
    <property type="match status" value="1"/>
</dbReference>
<feature type="transmembrane region" description="Helical" evidence="1">
    <location>
        <begin position="65"/>
        <end position="84"/>
    </location>
</feature>
<protein>
    <submittedName>
        <fullName evidence="2">Uncharacterized protein</fullName>
    </submittedName>
</protein>
<name>A0A4R8W6F3_9MICO</name>
<evidence type="ECO:0000313" key="3">
    <source>
        <dbReference type="Proteomes" id="UP000297643"/>
    </source>
</evidence>
<evidence type="ECO:0000313" key="2">
    <source>
        <dbReference type="EMBL" id="TFC03588.1"/>
    </source>
</evidence>
<comment type="caution">
    <text evidence="2">The sequence shown here is derived from an EMBL/GenBank/DDBJ whole genome shotgun (WGS) entry which is preliminary data.</text>
</comment>
<organism evidence="2 3">
    <name type="scientific">Cryobacterium mannosilyticum</name>
    <dbReference type="NCBI Taxonomy" id="1259190"/>
    <lineage>
        <taxon>Bacteria</taxon>
        <taxon>Bacillati</taxon>
        <taxon>Actinomycetota</taxon>
        <taxon>Actinomycetes</taxon>
        <taxon>Micrococcales</taxon>
        <taxon>Microbacteriaceae</taxon>
        <taxon>Cryobacterium</taxon>
    </lineage>
</organism>
<evidence type="ECO:0000256" key="1">
    <source>
        <dbReference type="SAM" id="Phobius"/>
    </source>
</evidence>
<accession>A0A4R8W6F3</accession>
<keyword evidence="1" id="KW-1133">Transmembrane helix</keyword>
<proteinExistence type="predicted"/>
<reference evidence="2 3" key="1">
    <citation type="submission" date="2019-03" db="EMBL/GenBank/DDBJ databases">
        <title>Genomics of glacier-inhabiting Cryobacterium strains.</title>
        <authorList>
            <person name="Liu Q."/>
            <person name="Xin Y.-H."/>
        </authorList>
    </citation>
    <scope>NUCLEOTIDE SEQUENCE [LARGE SCALE GENOMIC DNA]</scope>
    <source>
        <strain evidence="2 3">RHLT2-21</strain>
    </source>
</reference>
<dbReference type="Proteomes" id="UP000297643">
    <property type="component" value="Unassembled WGS sequence"/>
</dbReference>
<keyword evidence="3" id="KW-1185">Reference proteome</keyword>
<dbReference type="EMBL" id="SOFM01000027">
    <property type="protein sequence ID" value="TFC03588.1"/>
    <property type="molecule type" value="Genomic_DNA"/>
</dbReference>
<dbReference type="AlphaFoldDB" id="A0A4R8W6F3"/>
<gene>
    <name evidence="2" type="ORF">E3O32_09770</name>
</gene>
<feature type="transmembrane region" description="Helical" evidence="1">
    <location>
        <begin position="26"/>
        <end position="45"/>
    </location>
</feature>
<dbReference type="InterPro" id="IPR046674">
    <property type="entry name" value="DUF6544"/>
</dbReference>
<dbReference type="RefSeq" id="WP_134509008.1">
    <property type="nucleotide sequence ID" value="NZ_SOFM01000027.1"/>
</dbReference>
<keyword evidence="1" id="KW-0812">Transmembrane</keyword>
<sequence length="427" mass="46928">MSATRTDRVENYFPRQLRDATPMRTFMRWFVVVVLVGHGLIHLLGAVKGFGWAEVEALTEPIEPALGLFWLLAAVVVVTTGVLLAARNRLWWVAGTIGVLISQTAILTSWSDAQTGTLANLLLLAALAYTFVSHGPTSYRAEYRRQVQAALSEVQPRSGVVVTEADLAHLPGLVAEHVRRSGAVGQPRVSSLRAHIHGRIRANATSRWMTYTGEQVNTYGPAPTRLFWMDATMFGLPVDVLHVLVGRTATMRVKLCSVLPMANAAGPKMDRAETVTLFNDLCILAPAAFIDAPIDWQPLDDSHVRGVFTNGAHTVTADLTFCDGDLVDFISDDRMSTSSDGSTLTPQPWSTPLSDYRSFGTRRLATRGEGRWHPAAPLDKFVYFEYNLDTITYTPYATAGGAPARARRSVEYTKRVSLRNVFARPKG</sequence>
<feature type="transmembrane region" description="Helical" evidence="1">
    <location>
        <begin position="117"/>
        <end position="135"/>
    </location>
</feature>